<proteinExistence type="predicted"/>
<accession>A0A654BDM0</accession>
<organism evidence="1 2">
    <name type="scientific">Bacillus mycoides</name>
    <dbReference type="NCBI Taxonomy" id="1405"/>
    <lineage>
        <taxon>Bacteria</taxon>
        <taxon>Bacillati</taxon>
        <taxon>Bacillota</taxon>
        <taxon>Bacilli</taxon>
        <taxon>Bacillales</taxon>
        <taxon>Bacillaceae</taxon>
        <taxon>Bacillus</taxon>
        <taxon>Bacillus cereus group</taxon>
    </lineage>
</organism>
<sequence>MEVGTDGLIIFNSNGRKIKFIETDTFNTSIKQQINIGGTLLTKIKNRLKKVGFFTQNFVKSHHSYHCFILKFYNRIYQHF</sequence>
<protein>
    <submittedName>
        <fullName evidence="1">Uncharacterized protein</fullName>
    </submittedName>
</protein>
<evidence type="ECO:0000313" key="2">
    <source>
        <dbReference type="Proteomes" id="UP000437562"/>
    </source>
</evidence>
<dbReference type="EMBL" id="CABWMC010000032">
    <property type="protein sequence ID" value="VXC78468.1"/>
    <property type="molecule type" value="Genomic_DNA"/>
</dbReference>
<reference evidence="1 2" key="1">
    <citation type="submission" date="2019-10" db="EMBL/GenBank/DDBJ databases">
        <authorList>
            <person name="Karimi E."/>
        </authorList>
    </citation>
    <scope>NUCLEOTIDE SEQUENCE [LARGE SCALE GENOMIC DNA]</scope>
    <source>
        <strain evidence="1">Bacillus sp. 71</strain>
    </source>
</reference>
<name>A0A654BDM0_BACMY</name>
<evidence type="ECO:0000313" key="1">
    <source>
        <dbReference type="EMBL" id="VXC78468.1"/>
    </source>
</evidence>
<dbReference type="Proteomes" id="UP000437562">
    <property type="component" value="Unassembled WGS sequence"/>
</dbReference>
<gene>
    <name evidence="1" type="ORF">BACI71_70373</name>
</gene>
<dbReference type="AlphaFoldDB" id="A0A654BDM0"/>